<sequence length="105" mass="12072">MDGCDAWNGITFVVERSQDRPIRRAGIPSPRYDTVGLAVTWFTRIKRENPSLCRAARPRFSGSIPRQFAQLRIIPRQDLESRADDSWSVKSNRKYAESTISRDES</sequence>
<evidence type="ECO:0000256" key="1">
    <source>
        <dbReference type="SAM" id="MobiDB-lite"/>
    </source>
</evidence>
<organism evidence="2 3">
    <name type="scientific">Pyricularia grisea</name>
    <name type="common">Crabgrass-specific blast fungus</name>
    <name type="synonym">Magnaporthe grisea</name>
    <dbReference type="NCBI Taxonomy" id="148305"/>
    <lineage>
        <taxon>Eukaryota</taxon>
        <taxon>Fungi</taxon>
        <taxon>Dikarya</taxon>
        <taxon>Ascomycota</taxon>
        <taxon>Pezizomycotina</taxon>
        <taxon>Sordariomycetes</taxon>
        <taxon>Sordariomycetidae</taxon>
        <taxon>Magnaporthales</taxon>
        <taxon>Pyriculariaceae</taxon>
        <taxon>Pyricularia</taxon>
    </lineage>
</organism>
<feature type="region of interest" description="Disordered" evidence="1">
    <location>
        <begin position="80"/>
        <end position="105"/>
    </location>
</feature>
<feature type="compositionally biased region" description="Basic and acidic residues" evidence="1">
    <location>
        <begin position="94"/>
        <end position="105"/>
    </location>
</feature>
<proteinExistence type="predicted"/>
<reference evidence="3" key="2">
    <citation type="submission" date="2019-10" db="EMBL/GenBank/DDBJ databases">
        <authorList>
            <consortium name="NCBI Genome Project"/>
        </authorList>
    </citation>
    <scope>NUCLEOTIDE SEQUENCE</scope>
    <source>
        <strain evidence="3">NI907</strain>
    </source>
</reference>
<accession>A0A6P8AV74</accession>
<evidence type="ECO:0000313" key="2">
    <source>
        <dbReference type="Proteomes" id="UP000515153"/>
    </source>
</evidence>
<dbReference type="GeneID" id="41963335"/>
<name>A0A6P8AV74_PYRGI</name>
<keyword evidence="2" id="KW-1185">Reference proteome</keyword>
<reference evidence="3" key="3">
    <citation type="submission" date="2025-08" db="UniProtKB">
        <authorList>
            <consortium name="RefSeq"/>
        </authorList>
    </citation>
    <scope>IDENTIFICATION</scope>
    <source>
        <strain evidence="3">NI907</strain>
    </source>
</reference>
<reference evidence="2 3" key="1">
    <citation type="journal article" date="2019" name="Mol. Biol. Evol.">
        <title>Blast fungal genomes show frequent chromosomal changes, gene gains and losses, and effector gene turnover.</title>
        <authorList>
            <person name="Gomez Luciano L.B."/>
            <person name="Jason Tsai I."/>
            <person name="Chuma I."/>
            <person name="Tosa Y."/>
            <person name="Chen Y.H."/>
            <person name="Li J.Y."/>
            <person name="Li M.Y."/>
            <person name="Jade Lu M.Y."/>
            <person name="Nakayashiki H."/>
            <person name="Li W.H."/>
        </authorList>
    </citation>
    <scope>NUCLEOTIDE SEQUENCE [LARGE SCALE GENOMIC DNA]</scope>
    <source>
        <strain evidence="2 3">NI907</strain>
    </source>
</reference>
<gene>
    <name evidence="3" type="ORF">PgNI_08430</name>
</gene>
<dbReference type="RefSeq" id="XP_030978754.1">
    <property type="nucleotide sequence ID" value="XM_031128427.1"/>
</dbReference>
<protein>
    <submittedName>
        <fullName evidence="3">Uncharacterized protein</fullName>
    </submittedName>
</protein>
<dbReference type="AlphaFoldDB" id="A0A6P8AV74"/>
<dbReference type="KEGG" id="pgri:PgNI_08430"/>
<dbReference type="Proteomes" id="UP000515153">
    <property type="component" value="Chromosome V"/>
</dbReference>
<evidence type="ECO:0000313" key="3">
    <source>
        <dbReference type="RefSeq" id="XP_030978754.1"/>
    </source>
</evidence>